<comment type="cofactor">
    <cofactor evidence="1">
        <name>FMN</name>
        <dbReference type="ChEBI" id="CHEBI:58210"/>
    </cofactor>
</comment>
<dbReference type="CDD" id="cd04730">
    <property type="entry name" value="NPD_like"/>
    <property type="match status" value="1"/>
</dbReference>
<dbReference type="EMBL" id="JBHSAJ010000050">
    <property type="protein sequence ID" value="MFC3936300.1"/>
    <property type="molecule type" value="Genomic_DNA"/>
</dbReference>
<proteinExistence type="inferred from homology"/>
<dbReference type="Pfam" id="PF03060">
    <property type="entry name" value="NMO"/>
    <property type="match status" value="1"/>
</dbReference>
<protein>
    <recommendedName>
        <fullName evidence="8">Propionate 3-nitronate monooxygenase</fullName>
    </recommendedName>
</protein>
<keyword evidence="4" id="KW-0285">Flavoprotein</keyword>
<keyword evidence="7" id="KW-0503">Monooxygenase</keyword>
<comment type="caution">
    <text evidence="10">The sequence shown here is derived from an EMBL/GenBank/DDBJ whole genome shotgun (WGS) entry which is preliminary data.</text>
</comment>
<evidence type="ECO:0000256" key="9">
    <source>
        <dbReference type="ARBA" id="ARBA00049401"/>
    </source>
</evidence>
<sequence length="387" mass="39314">MPHPSLRTALSLRLPIIQGPMTGSDTPALAAAVSAAGGLGTLGCGMRSPAAMAEAAAEVRRRTDRPFGLNLFVQDTPAPDAATVEQAVARLAPLYAEFGLTPAVPARWCEDFAAQFDALVEARPAVASFTFGILNAAQVEQLHSADCTVIGTATTVAEAVAWADVGADAVVASGMEAGGHRGTFLATGRLQAEGLAPAEKAPAARGPSQADFAASMVGTMALIPQCVDALRPRGVAVIAAGGIMDGRGIAAAQALGAEAVQMGTAFLACDESGIGPAYRDALAHATGTDTRTTRVFSGRPARGIVNTMLQRLHAHEADVPAYPVQNALTGALRRASAEAGRADYLSLWAGQGVAAVRPMPAAALVAVLEAEWRAAQAAVGALGVEQP</sequence>
<dbReference type="SUPFAM" id="SSF51412">
    <property type="entry name" value="Inosine monophosphate dehydrogenase (IMPDH)"/>
    <property type="match status" value="1"/>
</dbReference>
<dbReference type="PANTHER" id="PTHR42747:SF3">
    <property type="entry name" value="NITRONATE MONOOXYGENASE-RELATED"/>
    <property type="match status" value="1"/>
</dbReference>
<dbReference type="InterPro" id="IPR004136">
    <property type="entry name" value="NMO"/>
</dbReference>
<keyword evidence="11" id="KW-1185">Reference proteome</keyword>
<dbReference type="Gene3D" id="3.20.20.70">
    <property type="entry name" value="Aldolase class I"/>
    <property type="match status" value="1"/>
</dbReference>
<gene>
    <name evidence="10" type="ORF">ACFOW3_16930</name>
</gene>
<comment type="similarity">
    <text evidence="2">Belongs to the nitronate monooxygenase family. NMO class I subfamily.</text>
</comment>
<dbReference type="Proteomes" id="UP001595693">
    <property type="component" value="Unassembled WGS sequence"/>
</dbReference>
<keyword evidence="3" id="KW-0216">Detoxification</keyword>
<evidence type="ECO:0000256" key="7">
    <source>
        <dbReference type="ARBA" id="ARBA00023033"/>
    </source>
</evidence>
<evidence type="ECO:0000256" key="5">
    <source>
        <dbReference type="ARBA" id="ARBA00022643"/>
    </source>
</evidence>
<keyword evidence="6 10" id="KW-0560">Oxidoreductase</keyword>
<dbReference type="InterPro" id="IPR013785">
    <property type="entry name" value="Aldolase_TIM"/>
</dbReference>
<dbReference type="PANTHER" id="PTHR42747">
    <property type="entry name" value="NITRONATE MONOOXYGENASE-RELATED"/>
    <property type="match status" value="1"/>
</dbReference>
<dbReference type="RefSeq" id="WP_207402281.1">
    <property type="nucleotide sequence ID" value="NZ_JAMXAX010000250.1"/>
</dbReference>
<keyword evidence="5" id="KW-0288">FMN</keyword>
<organism evidence="10 11">
    <name type="scientific">Acidovorax facilis</name>
    <dbReference type="NCBI Taxonomy" id="12917"/>
    <lineage>
        <taxon>Bacteria</taxon>
        <taxon>Pseudomonadati</taxon>
        <taxon>Pseudomonadota</taxon>
        <taxon>Betaproteobacteria</taxon>
        <taxon>Burkholderiales</taxon>
        <taxon>Comamonadaceae</taxon>
        <taxon>Acidovorax</taxon>
    </lineage>
</organism>
<evidence type="ECO:0000256" key="3">
    <source>
        <dbReference type="ARBA" id="ARBA00022575"/>
    </source>
</evidence>
<evidence type="ECO:0000313" key="10">
    <source>
        <dbReference type="EMBL" id="MFC3936300.1"/>
    </source>
</evidence>
<evidence type="ECO:0000256" key="6">
    <source>
        <dbReference type="ARBA" id="ARBA00023002"/>
    </source>
</evidence>
<comment type="catalytic activity">
    <reaction evidence="9">
        <text>3 propionate 3-nitronate + 3 O2 + H2O = 3 3-oxopropanoate + 2 nitrate + nitrite + H2O2 + 3 H(+)</text>
        <dbReference type="Rhea" id="RHEA:57332"/>
        <dbReference type="ChEBI" id="CHEBI:15377"/>
        <dbReference type="ChEBI" id="CHEBI:15378"/>
        <dbReference type="ChEBI" id="CHEBI:15379"/>
        <dbReference type="ChEBI" id="CHEBI:16240"/>
        <dbReference type="ChEBI" id="CHEBI:16301"/>
        <dbReference type="ChEBI" id="CHEBI:17632"/>
        <dbReference type="ChEBI" id="CHEBI:33190"/>
        <dbReference type="ChEBI" id="CHEBI:136067"/>
    </reaction>
</comment>
<name>A0ABV8DCL5_9BURK</name>
<reference evidence="11" key="1">
    <citation type="journal article" date="2019" name="Int. J. Syst. Evol. Microbiol.">
        <title>The Global Catalogue of Microorganisms (GCM) 10K type strain sequencing project: providing services to taxonomists for standard genome sequencing and annotation.</title>
        <authorList>
            <consortium name="The Broad Institute Genomics Platform"/>
            <consortium name="The Broad Institute Genome Sequencing Center for Infectious Disease"/>
            <person name="Wu L."/>
            <person name="Ma J."/>
        </authorList>
    </citation>
    <scope>NUCLEOTIDE SEQUENCE [LARGE SCALE GENOMIC DNA]</scope>
    <source>
        <strain evidence="11">CCUG 2113</strain>
    </source>
</reference>
<evidence type="ECO:0000256" key="4">
    <source>
        <dbReference type="ARBA" id="ARBA00022630"/>
    </source>
</evidence>
<accession>A0ABV8DCL5</accession>
<evidence type="ECO:0000256" key="2">
    <source>
        <dbReference type="ARBA" id="ARBA00009881"/>
    </source>
</evidence>
<evidence type="ECO:0000313" key="11">
    <source>
        <dbReference type="Proteomes" id="UP001595693"/>
    </source>
</evidence>
<evidence type="ECO:0000256" key="8">
    <source>
        <dbReference type="ARBA" id="ARBA00031155"/>
    </source>
</evidence>
<evidence type="ECO:0000256" key="1">
    <source>
        <dbReference type="ARBA" id="ARBA00001917"/>
    </source>
</evidence>
<dbReference type="GO" id="GO:0016491">
    <property type="term" value="F:oxidoreductase activity"/>
    <property type="evidence" value="ECO:0007669"/>
    <property type="project" value="UniProtKB-KW"/>
</dbReference>